<comment type="caution">
    <text evidence="2">The sequence shown here is derived from an EMBL/GenBank/DDBJ whole genome shotgun (WGS) entry which is preliminary data.</text>
</comment>
<evidence type="ECO:0000259" key="1">
    <source>
        <dbReference type="PROSITE" id="PS50022"/>
    </source>
</evidence>
<feature type="domain" description="F5/8 type C" evidence="1">
    <location>
        <begin position="573"/>
        <end position="723"/>
    </location>
</feature>
<dbReference type="Pfam" id="PF20958">
    <property type="entry name" value="GxGYxYP_N_3rd"/>
    <property type="match status" value="1"/>
</dbReference>
<organism evidence="2 3">
    <name type="scientific">Blastopirellula marina</name>
    <dbReference type="NCBI Taxonomy" id="124"/>
    <lineage>
        <taxon>Bacteria</taxon>
        <taxon>Pseudomonadati</taxon>
        <taxon>Planctomycetota</taxon>
        <taxon>Planctomycetia</taxon>
        <taxon>Pirellulales</taxon>
        <taxon>Pirellulaceae</taxon>
        <taxon>Blastopirellula</taxon>
    </lineage>
</organism>
<dbReference type="Pfam" id="PF14323">
    <property type="entry name" value="GxGYxYP_C"/>
    <property type="match status" value="1"/>
</dbReference>
<dbReference type="Pfam" id="PF16216">
    <property type="entry name" value="GxGYxYP_N"/>
    <property type="match status" value="1"/>
</dbReference>
<dbReference type="InterPro" id="IPR048310">
    <property type="entry name" value="GxGYxYP_N_2nd"/>
</dbReference>
<accession>A0A2S8FI49</accession>
<dbReference type="SUPFAM" id="SSF49785">
    <property type="entry name" value="Galactose-binding domain-like"/>
    <property type="match status" value="1"/>
</dbReference>
<dbReference type="Pfam" id="PF20957">
    <property type="entry name" value="GxGYxYP_N_2nd"/>
    <property type="match status" value="1"/>
</dbReference>
<dbReference type="PANTHER" id="PTHR37321:SF1">
    <property type="entry name" value="EXPORTED PROTEIN"/>
    <property type="match status" value="1"/>
</dbReference>
<evidence type="ECO:0000313" key="2">
    <source>
        <dbReference type="EMBL" id="PQO31821.1"/>
    </source>
</evidence>
<dbReference type="Gene3D" id="2.60.120.260">
    <property type="entry name" value="Galactose-binding domain-like"/>
    <property type="match status" value="1"/>
</dbReference>
<dbReference type="Pfam" id="PF22633">
    <property type="entry name" value="F5_F8_type_C_2"/>
    <property type="match status" value="1"/>
</dbReference>
<evidence type="ECO:0000313" key="3">
    <source>
        <dbReference type="Proteomes" id="UP000238322"/>
    </source>
</evidence>
<sequence>MEYNGDQNVVLLRKFMKNYRLMLFVLAWLLISFLVTSPADCWAADSVAANQFIPYPAVESPASGISWPKGQALPTFAAPATKLDVIQVQSLTRDEQITFSSLQGQVNRRQPRIFLLDARSDAGRDTWLKTPTLHLNAGRTYDHRDKYELLAKYADEFAGVVLYDTERSPHYRNVAGTVAGLKHLLPVTSQVYKHFQEKGLELKVVVDLTEREATSPIDIYTHLHETYWPQCEKRFLISARPSDRGGDLHHTRDLAAACGGAIVWLDCQIKEERDVMRKFLADMTPGSAVMLGWYTTERSGITTASEFGIGTLPADHYLNATVYSGGDHTIRIPAVPKMPQLANKTYVAIIISDGDNIQYNQRAMRRLWDRSKSQRGEVPLTWTISPGLVDIGPGLLNYYYDHATPQDCFVSGPSGMGYLIPYNTLTEPGAPIGEFTKNHDDLAAYTQLTATYLQRSGLRAITIWDNLSSWQRKTYETHCRQVYGITVQNFQDVPSVRSSIEGDRLRFEKLVIPYTSTYQHFQQSLHRRMRNGKGDSPQFLAYQVDIWSEMKPAKILEFVESFEREFPGQIEFVRADHYFNLFNQAHQLPFNLMMHPDTRVSIDTEDSSLTLATDGTPTTVWKSDSKGSKSIQFDLDDIYLLDRLIVRHAGAAGLDPAFNTREFSLQTSVDGKVWQTAARVENNASDVTDIDVTPITARHARLVLEDEGQDGTTRIADIELYGKTSQPSTN</sequence>
<dbReference type="EMBL" id="PUHY01000012">
    <property type="protein sequence ID" value="PQO31821.1"/>
    <property type="molecule type" value="Genomic_DNA"/>
</dbReference>
<dbReference type="PANTHER" id="PTHR37321">
    <property type="entry name" value="EXPORTED PROTEIN-RELATED"/>
    <property type="match status" value="1"/>
</dbReference>
<proteinExistence type="predicted"/>
<protein>
    <submittedName>
        <fullName evidence="2">Protein containing Coagulation factor 5/8 type</fullName>
    </submittedName>
</protein>
<dbReference type="InterPro" id="IPR048309">
    <property type="entry name" value="GxGYxYP_N_3rd"/>
</dbReference>
<name>A0A2S8FI49_9BACT</name>
<dbReference type="AlphaFoldDB" id="A0A2S8FI49"/>
<dbReference type="InterPro" id="IPR000421">
    <property type="entry name" value="FA58C"/>
</dbReference>
<dbReference type="InterPro" id="IPR038410">
    <property type="entry name" value="GxGYxYP_C_sf"/>
</dbReference>
<dbReference type="InterPro" id="IPR008979">
    <property type="entry name" value="Galactose-bd-like_sf"/>
</dbReference>
<dbReference type="Proteomes" id="UP000238322">
    <property type="component" value="Unassembled WGS sequence"/>
</dbReference>
<dbReference type="Gene3D" id="3.20.20.490">
    <property type="entry name" value="GxGYxYP glycoside hydrolase, C-terminal domain"/>
    <property type="match status" value="1"/>
</dbReference>
<gene>
    <name evidence="2" type="ORF">C5Y83_16275</name>
</gene>
<dbReference type="InterPro" id="IPR025832">
    <property type="entry name" value="GxGYxYP_C"/>
</dbReference>
<dbReference type="InterPro" id="IPR032626">
    <property type="entry name" value="GxGYxYP_N_1st"/>
</dbReference>
<reference evidence="2 3" key="1">
    <citation type="submission" date="2018-02" db="EMBL/GenBank/DDBJ databases">
        <title>Comparative genomes isolates from brazilian mangrove.</title>
        <authorList>
            <person name="Araujo J.E."/>
            <person name="Taketani R.G."/>
            <person name="Silva M.C.P."/>
            <person name="Loureco M.V."/>
            <person name="Andreote F.D."/>
        </authorList>
    </citation>
    <scope>NUCLEOTIDE SEQUENCE [LARGE SCALE GENOMIC DNA]</scope>
    <source>
        <strain evidence="2 3">Hex-1 MGV</strain>
    </source>
</reference>
<dbReference type="PROSITE" id="PS50022">
    <property type="entry name" value="FA58C_3"/>
    <property type="match status" value="1"/>
</dbReference>